<dbReference type="InterPro" id="IPR011583">
    <property type="entry name" value="Chitinase_II/V-like_cat"/>
</dbReference>
<dbReference type="SMART" id="SM00636">
    <property type="entry name" value="Glyco_18"/>
    <property type="match status" value="1"/>
</dbReference>
<feature type="chain" id="PRO_5025424648" description="chitinase" evidence="14">
    <location>
        <begin position="24"/>
        <end position="544"/>
    </location>
</feature>
<feature type="domain" description="GH18" evidence="16">
    <location>
        <begin position="27"/>
        <end position="457"/>
    </location>
</feature>
<dbReference type="GO" id="GO:0000272">
    <property type="term" value="P:polysaccharide catabolic process"/>
    <property type="evidence" value="ECO:0007669"/>
    <property type="project" value="UniProtKB-KW"/>
</dbReference>
<gene>
    <name evidence="17" type="primary">CHIT1_0</name>
    <name evidence="17" type="ORF">FJT64_006764</name>
</gene>
<keyword evidence="7" id="KW-0146">Chitin degradation</keyword>
<dbReference type="PANTHER" id="PTHR11177">
    <property type="entry name" value="CHITINASE"/>
    <property type="match status" value="1"/>
</dbReference>
<evidence type="ECO:0000259" key="15">
    <source>
        <dbReference type="PROSITE" id="PS50940"/>
    </source>
</evidence>
<dbReference type="InterPro" id="IPR001223">
    <property type="entry name" value="Glyco_hydro18_cat"/>
</dbReference>
<evidence type="ECO:0000256" key="2">
    <source>
        <dbReference type="ARBA" id="ARBA00009121"/>
    </source>
</evidence>
<dbReference type="PROSITE" id="PS51910">
    <property type="entry name" value="GH18_2"/>
    <property type="match status" value="1"/>
</dbReference>
<dbReference type="PANTHER" id="PTHR11177:SF360">
    <property type="entry name" value="CHITINASE 4-RELATED"/>
    <property type="match status" value="1"/>
</dbReference>
<feature type="compositionally biased region" description="Low complexity" evidence="13">
    <location>
        <begin position="463"/>
        <end position="474"/>
    </location>
</feature>
<feature type="domain" description="Chitin-binding type-2" evidence="15">
    <location>
        <begin position="484"/>
        <end position="544"/>
    </location>
</feature>
<dbReference type="Gene3D" id="2.170.140.10">
    <property type="entry name" value="Chitin binding domain"/>
    <property type="match status" value="1"/>
</dbReference>
<dbReference type="GO" id="GO:0006032">
    <property type="term" value="P:chitin catabolic process"/>
    <property type="evidence" value="ECO:0007669"/>
    <property type="project" value="UniProtKB-KW"/>
</dbReference>
<dbReference type="AlphaFoldDB" id="A0A6A4VVV2"/>
<protein>
    <recommendedName>
        <fullName evidence="3">chitinase</fullName>
        <ecNumber evidence="3">3.2.1.14</ecNumber>
    </recommendedName>
</protein>
<dbReference type="GO" id="GO:0008061">
    <property type="term" value="F:chitin binding"/>
    <property type="evidence" value="ECO:0007669"/>
    <property type="project" value="UniProtKB-KW"/>
</dbReference>
<comment type="similarity">
    <text evidence="2">Belongs to the glycosyl hydrolase 18 family. Chitinase class II subfamily.</text>
</comment>
<dbReference type="Gene3D" id="3.20.20.80">
    <property type="entry name" value="Glycosidases"/>
    <property type="match status" value="1"/>
</dbReference>
<evidence type="ECO:0000256" key="4">
    <source>
        <dbReference type="ARBA" id="ARBA00022669"/>
    </source>
</evidence>
<dbReference type="Proteomes" id="UP000440578">
    <property type="component" value="Unassembled WGS sequence"/>
</dbReference>
<dbReference type="SMART" id="SM00494">
    <property type="entry name" value="ChtBD2"/>
    <property type="match status" value="1"/>
</dbReference>
<organism evidence="17 18">
    <name type="scientific">Amphibalanus amphitrite</name>
    <name type="common">Striped barnacle</name>
    <name type="synonym">Balanus amphitrite</name>
    <dbReference type="NCBI Taxonomy" id="1232801"/>
    <lineage>
        <taxon>Eukaryota</taxon>
        <taxon>Metazoa</taxon>
        <taxon>Ecdysozoa</taxon>
        <taxon>Arthropoda</taxon>
        <taxon>Crustacea</taxon>
        <taxon>Multicrustacea</taxon>
        <taxon>Cirripedia</taxon>
        <taxon>Thoracica</taxon>
        <taxon>Thoracicalcarea</taxon>
        <taxon>Balanomorpha</taxon>
        <taxon>Balanoidea</taxon>
        <taxon>Balanidae</taxon>
        <taxon>Amphibalaninae</taxon>
        <taxon>Amphibalanus</taxon>
    </lineage>
</organism>
<dbReference type="GO" id="GO:0005576">
    <property type="term" value="C:extracellular region"/>
    <property type="evidence" value="ECO:0007669"/>
    <property type="project" value="InterPro"/>
</dbReference>
<evidence type="ECO:0000256" key="12">
    <source>
        <dbReference type="RuleBase" id="RU000489"/>
    </source>
</evidence>
<evidence type="ECO:0000256" key="5">
    <source>
        <dbReference type="ARBA" id="ARBA00022729"/>
    </source>
</evidence>
<dbReference type="FunFam" id="3.10.50.10:FF:000004">
    <property type="entry name" value="Chitinase 5"/>
    <property type="match status" value="1"/>
</dbReference>
<dbReference type="SUPFAM" id="SSF51445">
    <property type="entry name" value="(Trans)glycosidases"/>
    <property type="match status" value="1"/>
</dbReference>
<feature type="region of interest" description="Disordered" evidence="13">
    <location>
        <begin position="458"/>
        <end position="485"/>
    </location>
</feature>
<dbReference type="EMBL" id="VIIS01001601">
    <property type="protein sequence ID" value="KAF0295734.1"/>
    <property type="molecule type" value="Genomic_DNA"/>
</dbReference>
<evidence type="ECO:0000256" key="6">
    <source>
        <dbReference type="ARBA" id="ARBA00022801"/>
    </source>
</evidence>
<evidence type="ECO:0000256" key="11">
    <source>
        <dbReference type="ARBA" id="ARBA00023326"/>
    </source>
</evidence>
<comment type="caution">
    <text evidence="17">The sequence shown here is derived from an EMBL/GenBank/DDBJ whole genome shotgun (WGS) entry which is preliminary data.</text>
</comment>
<dbReference type="PROSITE" id="PS50940">
    <property type="entry name" value="CHIT_BIND_II"/>
    <property type="match status" value="1"/>
</dbReference>
<keyword evidence="10 12" id="KW-0326">Glycosidase</keyword>
<evidence type="ECO:0000256" key="3">
    <source>
        <dbReference type="ARBA" id="ARBA00012729"/>
    </source>
</evidence>
<dbReference type="GO" id="GO:0008843">
    <property type="term" value="F:endochitinase activity"/>
    <property type="evidence" value="ECO:0007669"/>
    <property type="project" value="UniProtKB-EC"/>
</dbReference>
<dbReference type="EC" id="3.2.1.14" evidence="3"/>
<keyword evidence="11" id="KW-0624">Polysaccharide degradation</keyword>
<keyword evidence="18" id="KW-1185">Reference proteome</keyword>
<dbReference type="OrthoDB" id="73875at2759"/>
<dbReference type="InterPro" id="IPR050314">
    <property type="entry name" value="Glycosyl_Hydrlase_18"/>
</dbReference>
<dbReference type="InterPro" id="IPR036508">
    <property type="entry name" value="Chitin-bd_dom_sf"/>
</dbReference>
<reference evidence="17 18" key="1">
    <citation type="submission" date="2019-07" db="EMBL/GenBank/DDBJ databases">
        <title>Draft genome assembly of a fouling barnacle, Amphibalanus amphitrite (Darwin, 1854): The first reference genome for Thecostraca.</title>
        <authorList>
            <person name="Kim W."/>
        </authorList>
    </citation>
    <scope>NUCLEOTIDE SEQUENCE [LARGE SCALE GENOMIC DNA]</scope>
    <source>
        <strain evidence="17">SNU_AA5</strain>
        <tissue evidence="17">Soma without cirri and trophi</tissue>
    </source>
</reference>
<keyword evidence="6 12" id="KW-0378">Hydrolase</keyword>
<dbReference type="InterPro" id="IPR017853">
    <property type="entry name" value="GH"/>
</dbReference>
<dbReference type="Gene3D" id="3.10.50.10">
    <property type="match status" value="1"/>
</dbReference>
<feature type="signal peptide" evidence="14">
    <location>
        <begin position="1"/>
        <end position="23"/>
    </location>
</feature>
<dbReference type="Pfam" id="PF00704">
    <property type="entry name" value="Glyco_hydro_18"/>
    <property type="match status" value="1"/>
</dbReference>
<dbReference type="SUPFAM" id="SSF54556">
    <property type="entry name" value="Chitinase insertion domain"/>
    <property type="match status" value="1"/>
</dbReference>
<dbReference type="InterPro" id="IPR029070">
    <property type="entry name" value="Chitinase_insertion_sf"/>
</dbReference>
<dbReference type="SUPFAM" id="SSF57625">
    <property type="entry name" value="Invertebrate chitin-binding proteins"/>
    <property type="match status" value="1"/>
</dbReference>
<accession>A0A6A4VVV2</accession>
<evidence type="ECO:0000256" key="7">
    <source>
        <dbReference type="ARBA" id="ARBA00023024"/>
    </source>
</evidence>
<dbReference type="InterPro" id="IPR002557">
    <property type="entry name" value="Chitin-bd_dom"/>
</dbReference>
<keyword evidence="5 14" id="KW-0732">Signal</keyword>
<proteinExistence type="inferred from homology"/>
<dbReference type="Pfam" id="PF01607">
    <property type="entry name" value="CBM_14"/>
    <property type="match status" value="1"/>
</dbReference>
<evidence type="ECO:0000256" key="9">
    <source>
        <dbReference type="ARBA" id="ARBA00023277"/>
    </source>
</evidence>
<keyword evidence="9" id="KW-0119">Carbohydrate metabolism</keyword>
<evidence type="ECO:0000313" key="18">
    <source>
        <dbReference type="Proteomes" id="UP000440578"/>
    </source>
</evidence>
<evidence type="ECO:0000256" key="14">
    <source>
        <dbReference type="SAM" id="SignalP"/>
    </source>
</evidence>
<evidence type="ECO:0000256" key="8">
    <source>
        <dbReference type="ARBA" id="ARBA00023157"/>
    </source>
</evidence>
<name>A0A6A4VVV2_AMPAM</name>
<keyword evidence="4" id="KW-0147">Chitin-binding</keyword>
<keyword evidence="8" id="KW-1015">Disulfide bond</keyword>
<evidence type="ECO:0000256" key="10">
    <source>
        <dbReference type="ARBA" id="ARBA00023295"/>
    </source>
</evidence>
<dbReference type="PROSITE" id="PS01095">
    <property type="entry name" value="GH18_1"/>
    <property type="match status" value="1"/>
</dbReference>
<comment type="catalytic activity">
    <reaction evidence="1">
        <text>Random endo-hydrolysis of N-acetyl-beta-D-glucosaminide (1-&gt;4)-beta-linkages in chitin and chitodextrins.</text>
        <dbReference type="EC" id="3.2.1.14"/>
    </reaction>
</comment>
<evidence type="ECO:0000256" key="13">
    <source>
        <dbReference type="SAM" id="MobiDB-lite"/>
    </source>
</evidence>
<evidence type="ECO:0000259" key="16">
    <source>
        <dbReference type="PROSITE" id="PS51910"/>
    </source>
</evidence>
<sequence length="544" mass="59699">MRAAAVAALVAVTLGVAVNEVAGASNYLATCYYGTWAVYRPGDGKFDVEDFDPMLCTHGIYGFAGLDEATHKIKSLDPWNDLYDNYGKGAYMRFTDLKKRNPELKTLLGIGGWNEGSTKYSEMAASASSRQTFIASVVDFLKTYNFDGLDLDWEYPAERGGKTIDKASDIGSCSIYTTAGQGTENEGSERLLATEKERILHRPPSCGKNITQKATAQGICGTLLEDYVQLIKEIKEAFKPEGFLLTAAVGPGKTTIDDSYKLTEMAKYLDIFNVMAYDYHGSWETYTGHVSPPYMSPLDITNEMETFNVNFTVNYYLDGGVPKEKMAMGIPLYGHGFTLNDPAVHGLYAPANQPQPACPYTRQAGICGFNEICTMLNEGGWTTVRDPDQQAVYSYKDRIWVGYDDLESVKIKTDYIKSLGLAGSMVWSVETDDFRGLCGFGTKNPLMTAIWTNLNGDIPTPVPHTTTPRPTGPTASPEPTMSPTEICKKAGLNPNPVKKCSPIFYDCVQNGDHWIVTMEVCAAGTVFDGSLDTCVWISQSDECD</sequence>
<evidence type="ECO:0000256" key="1">
    <source>
        <dbReference type="ARBA" id="ARBA00000822"/>
    </source>
</evidence>
<dbReference type="CDD" id="cd02872">
    <property type="entry name" value="GH18_chitolectin_chitotriosidase"/>
    <property type="match status" value="1"/>
</dbReference>
<dbReference type="InterPro" id="IPR001579">
    <property type="entry name" value="Glyco_hydro_18_chit_AS"/>
</dbReference>
<evidence type="ECO:0000313" key="17">
    <source>
        <dbReference type="EMBL" id="KAF0295734.1"/>
    </source>
</evidence>